<proteinExistence type="predicted"/>
<dbReference type="Proteomes" id="UP001321542">
    <property type="component" value="Chromosome"/>
</dbReference>
<organism evidence="3 4">
    <name type="scientific">Streptomyces graminofaciens</name>
    <dbReference type="NCBI Taxonomy" id="68212"/>
    <lineage>
        <taxon>Bacteria</taxon>
        <taxon>Bacillati</taxon>
        <taxon>Actinomycetota</taxon>
        <taxon>Actinomycetes</taxon>
        <taxon>Kitasatosporales</taxon>
        <taxon>Streptomycetaceae</taxon>
        <taxon>Streptomyces</taxon>
    </lineage>
</organism>
<dbReference type="Gene3D" id="1.50.10.20">
    <property type="match status" value="1"/>
</dbReference>
<keyword evidence="2" id="KW-0812">Transmembrane</keyword>
<dbReference type="SUPFAM" id="SSF48239">
    <property type="entry name" value="Terpenoid cyclases/Protein prenyltransferases"/>
    <property type="match status" value="1"/>
</dbReference>
<protein>
    <submittedName>
        <fullName evidence="3">Uncharacterized protein</fullName>
    </submittedName>
</protein>
<dbReference type="CDD" id="cd00688">
    <property type="entry name" value="ISOPREN_C2_like"/>
    <property type="match status" value="1"/>
</dbReference>
<keyword evidence="2" id="KW-0472">Membrane</keyword>
<gene>
    <name evidence="3" type="ORF">SGFS_081170</name>
</gene>
<evidence type="ECO:0000256" key="2">
    <source>
        <dbReference type="SAM" id="Phobius"/>
    </source>
</evidence>
<evidence type="ECO:0000256" key="1">
    <source>
        <dbReference type="SAM" id="MobiDB-lite"/>
    </source>
</evidence>
<evidence type="ECO:0000313" key="3">
    <source>
        <dbReference type="EMBL" id="BBC36823.1"/>
    </source>
</evidence>
<evidence type="ECO:0000313" key="4">
    <source>
        <dbReference type="Proteomes" id="UP001321542"/>
    </source>
</evidence>
<dbReference type="InterPro" id="IPR008930">
    <property type="entry name" value="Terpenoid_cyclase/PrenylTrfase"/>
</dbReference>
<keyword evidence="4" id="KW-1185">Reference proteome</keyword>
<feature type="compositionally biased region" description="Low complexity" evidence="1">
    <location>
        <begin position="49"/>
        <end position="62"/>
    </location>
</feature>
<feature type="region of interest" description="Disordered" evidence="1">
    <location>
        <begin position="383"/>
        <end position="405"/>
    </location>
</feature>
<sequence length="440" mass="45001">MRHESSIKVLGTEVRRGTAVRGPARTVTATAALTVLLGLGSVPVALADGSPAPSASPSQAIPTGLYGSDDPAEDGVRRQSLTLLALSTAGEKPPAEAVRWLVDQQCDNGAWAAYRADPYAKCDATTPVDPGSTAVAVQALAWLGRHDTEIERAVDWLKDVQHEDGGWGDDAGGASDAGSTSAVIGALAAVGADPADQKRHGNSPYDLLGTLSVPCQEKGAGAFAQRPDKKGGLVPDAEATAAGVLGSLGKGYVVGAWMAGDKADGCRSDSGGREAVAHNGVRRLTEATAENGCLTSALSGSGGRPDHGATADAVVALAAAGATDATSKPLAWLKKNHGSWAAEAGPAAYARLILAAHATWTDPHDFGGTDLVEQLAATGPATDVDYFPTPDGNTSAGEEGQAEDDSGFGWSGKWLLARLGVFAAISLFVFFVWDRKRDRS</sequence>
<accession>A0ABN5VWA9</accession>
<reference evidence="3 4" key="1">
    <citation type="journal article" date="2010" name="ChemBioChem">
        <title>Cloning and characterization of the biosynthetic gene cluster of 16-membered macrolide antibiotic FD-891: involvement of a dual functional cytochrome P450 monooxygenase catalyzing epoxidation and hydroxylation.</title>
        <authorList>
            <person name="Kudo F."/>
            <person name="Motegi A."/>
            <person name="Mizoue K."/>
            <person name="Eguchi T."/>
        </authorList>
    </citation>
    <scope>NUCLEOTIDE SEQUENCE [LARGE SCALE GENOMIC DNA]</scope>
    <source>
        <strain evidence="3 4">A-8890</strain>
    </source>
</reference>
<name>A0ABN5VWA9_9ACTN</name>
<keyword evidence="2" id="KW-1133">Transmembrane helix</keyword>
<reference evidence="3 4" key="2">
    <citation type="journal article" date="2023" name="ChemBioChem">
        <title>Acyltransferase Domain Exchange between Two Independent Type I Polyketide Synthases in the Same Producer Strain of Macrolide Antibiotics.</title>
        <authorList>
            <person name="Kudo F."/>
            <person name="Kishikawa K."/>
            <person name="Tsuboi K."/>
            <person name="Kido T."/>
            <person name="Usui T."/>
            <person name="Hashimoto J."/>
            <person name="Shin-Ya K."/>
            <person name="Miyanaga A."/>
            <person name="Eguchi T."/>
        </authorList>
    </citation>
    <scope>NUCLEOTIDE SEQUENCE [LARGE SCALE GENOMIC DNA]</scope>
    <source>
        <strain evidence="3 4">A-8890</strain>
    </source>
</reference>
<feature type="region of interest" description="Disordered" evidence="1">
    <location>
        <begin position="49"/>
        <end position="72"/>
    </location>
</feature>
<dbReference type="EMBL" id="AP018448">
    <property type="protein sequence ID" value="BBC36823.1"/>
    <property type="molecule type" value="Genomic_DNA"/>
</dbReference>
<feature type="transmembrane region" description="Helical" evidence="2">
    <location>
        <begin position="414"/>
        <end position="433"/>
    </location>
</feature>